<dbReference type="PROSITE" id="PS51007">
    <property type="entry name" value="CYTC"/>
    <property type="match status" value="1"/>
</dbReference>
<accession>A0A495EBQ0</accession>
<feature type="transmembrane region" description="Helical" evidence="5">
    <location>
        <begin position="14"/>
        <end position="32"/>
    </location>
</feature>
<reference evidence="7 8" key="1">
    <citation type="submission" date="2018-10" db="EMBL/GenBank/DDBJ databases">
        <title>Genomic Encyclopedia of Archaeal and Bacterial Type Strains, Phase II (KMG-II): from individual species to whole genera.</title>
        <authorList>
            <person name="Goeker M."/>
        </authorList>
    </citation>
    <scope>NUCLEOTIDE SEQUENCE [LARGE SCALE GENOMIC DNA]</scope>
    <source>
        <strain evidence="7 8">DSM 25230</strain>
    </source>
</reference>
<proteinExistence type="predicted"/>
<dbReference type="InterPro" id="IPR032675">
    <property type="entry name" value="LRR_dom_sf"/>
</dbReference>
<organism evidence="7 8">
    <name type="scientific">Maribacter vaceletii</name>
    <dbReference type="NCBI Taxonomy" id="1206816"/>
    <lineage>
        <taxon>Bacteria</taxon>
        <taxon>Pseudomonadati</taxon>
        <taxon>Bacteroidota</taxon>
        <taxon>Flavobacteriia</taxon>
        <taxon>Flavobacteriales</taxon>
        <taxon>Flavobacteriaceae</taxon>
        <taxon>Maribacter</taxon>
    </lineage>
</organism>
<keyword evidence="5" id="KW-1133">Transmembrane helix</keyword>
<dbReference type="AlphaFoldDB" id="A0A495EBQ0"/>
<dbReference type="Proteomes" id="UP000269412">
    <property type="component" value="Unassembled WGS sequence"/>
</dbReference>
<dbReference type="GO" id="GO:0020037">
    <property type="term" value="F:heme binding"/>
    <property type="evidence" value="ECO:0007669"/>
    <property type="project" value="InterPro"/>
</dbReference>
<dbReference type="PANTHER" id="PTHR35889">
    <property type="entry name" value="CYCLOINULO-OLIGOSACCHARIDE FRUCTANOTRANSFERASE-RELATED"/>
    <property type="match status" value="1"/>
</dbReference>
<dbReference type="InterPro" id="IPR009056">
    <property type="entry name" value="Cyt_c-like_dom"/>
</dbReference>
<dbReference type="PANTHER" id="PTHR35889:SF3">
    <property type="entry name" value="F-BOX DOMAIN-CONTAINING PROTEIN"/>
    <property type="match status" value="1"/>
</dbReference>
<dbReference type="Gene3D" id="3.80.10.10">
    <property type="entry name" value="Ribonuclease Inhibitor"/>
    <property type="match status" value="1"/>
</dbReference>
<keyword evidence="3 4" id="KW-0408">Iron</keyword>
<dbReference type="GO" id="GO:0046872">
    <property type="term" value="F:metal ion binding"/>
    <property type="evidence" value="ECO:0007669"/>
    <property type="project" value="UniProtKB-KW"/>
</dbReference>
<dbReference type="InterPro" id="IPR001611">
    <property type="entry name" value="Leu-rich_rpt"/>
</dbReference>
<dbReference type="GO" id="GO:0009055">
    <property type="term" value="F:electron transfer activity"/>
    <property type="evidence" value="ECO:0007669"/>
    <property type="project" value="InterPro"/>
</dbReference>
<keyword evidence="8" id="KW-1185">Reference proteome</keyword>
<dbReference type="OrthoDB" id="1099022at2"/>
<keyword evidence="1 4" id="KW-0349">Heme</keyword>
<keyword evidence="5" id="KW-0812">Transmembrane</keyword>
<feature type="transmembrane region" description="Helical" evidence="5">
    <location>
        <begin position="82"/>
        <end position="101"/>
    </location>
</feature>
<keyword evidence="2 4" id="KW-0479">Metal-binding</keyword>
<keyword evidence="5" id="KW-0472">Membrane</keyword>
<evidence type="ECO:0000256" key="2">
    <source>
        <dbReference type="ARBA" id="ARBA00022723"/>
    </source>
</evidence>
<evidence type="ECO:0000256" key="4">
    <source>
        <dbReference type="PROSITE-ProRule" id="PRU00433"/>
    </source>
</evidence>
<feature type="domain" description="Cytochrome c" evidence="6">
    <location>
        <begin position="165"/>
        <end position="261"/>
    </location>
</feature>
<dbReference type="SUPFAM" id="SSF46626">
    <property type="entry name" value="Cytochrome c"/>
    <property type="match status" value="1"/>
</dbReference>
<evidence type="ECO:0000259" key="6">
    <source>
        <dbReference type="PROSITE" id="PS51007"/>
    </source>
</evidence>
<feature type="transmembrane region" description="Helical" evidence="5">
    <location>
        <begin position="113"/>
        <end position="134"/>
    </location>
</feature>
<sequence>MDQAPDIVLFLGRFHPLIVHMPIGFLFFAFLLEVFSKWKKNNALLAGIPLALLMGAITATISCILGYMLSLSGDYEESAVDSHFWFGIATTIVAFVAWLIRIDKIKLPTGSNFKSNIATLTLLVILLSITGHYGGNLTHGSDYLVKYLPFGKEEKKELVAITKVEDAVVYDYLVEPILDNKCTSCHNSSKKKGGLSLIDSTSISKGGKNGDALIVGNSAKSEMIKRVLLDPHNDDFMPPEGKTPLTEEEIAILTYWIDNANASYSSKVTSIETPENITHIASNMLDIPIEGQKGATKLPTVSTINEEVISTVTAQGFTLRELVFESSLYEVVLPPKSTKNSTPEEIAKKIESLSNIKDNILWFYADDNGITDKHLTQISGFKNLQKLSLNNNAISDKGISFLENLNSLNSLNIYNTQASKNSLNTFLKMKNLEHVYAWKTSIKEEDLESFKEKENAPSISLGN</sequence>
<name>A0A495EBQ0_9FLAO</name>
<comment type="caution">
    <text evidence="7">The sequence shown here is derived from an EMBL/GenBank/DDBJ whole genome shotgun (WGS) entry which is preliminary data.</text>
</comment>
<evidence type="ECO:0000256" key="5">
    <source>
        <dbReference type="SAM" id="Phobius"/>
    </source>
</evidence>
<dbReference type="Pfam" id="PF07635">
    <property type="entry name" value="PSCyt1"/>
    <property type="match status" value="1"/>
</dbReference>
<dbReference type="SUPFAM" id="SSF52047">
    <property type="entry name" value="RNI-like"/>
    <property type="match status" value="1"/>
</dbReference>
<protein>
    <submittedName>
        <fullName evidence="7">Putative membrane protein</fullName>
    </submittedName>
</protein>
<gene>
    <name evidence="7" type="ORF">CLV91_0389</name>
</gene>
<feature type="transmembrane region" description="Helical" evidence="5">
    <location>
        <begin position="44"/>
        <end position="70"/>
    </location>
</feature>
<dbReference type="InterPro" id="IPR019251">
    <property type="entry name" value="DUF2231_TM"/>
</dbReference>
<dbReference type="RefSeq" id="WP_121063418.1">
    <property type="nucleotide sequence ID" value="NZ_RBIQ01000007.1"/>
</dbReference>
<evidence type="ECO:0000256" key="3">
    <source>
        <dbReference type="ARBA" id="ARBA00023004"/>
    </source>
</evidence>
<dbReference type="InterPro" id="IPR011429">
    <property type="entry name" value="Cyt_c_Planctomycete-type"/>
</dbReference>
<dbReference type="EMBL" id="RBIQ01000007">
    <property type="protein sequence ID" value="RKR14314.1"/>
    <property type="molecule type" value="Genomic_DNA"/>
</dbReference>
<dbReference type="Pfam" id="PF09990">
    <property type="entry name" value="DUF2231"/>
    <property type="match status" value="1"/>
</dbReference>
<evidence type="ECO:0000313" key="7">
    <source>
        <dbReference type="EMBL" id="RKR14314.1"/>
    </source>
</evidence>
<evidence type="ECO:0000313" key="8">
    <source>
        <dbReference type="Proteomes" id="UP000269412"/>
    </source>
</evidence>
<dbReference type="InterPro" id="IPR036909">
    <property type="entry name" value="Cyt_c-like_dom_sf"/>
</dbReference>
<dbReference type="PROSITE" id="PS51450">
    <property type="entry name" value="LRR"/>
    <property type="match status" value="1"/>
</dbReference>
<evidence type="ECO:0000256" key="1">
    <source>
        <dbReference type="ARBA" id="ARBA00022617"/>
    </source>
</evidence>